<evidence type="ECO:0000313" key="1">
    <source>
        <dbReference type="EMBL" id="MBX43968.1"/>
    </source>
</evidence>
<proteinExistence type="predicted"/>
<dbReference type="EMBL" id="GGEC01063484">
    <property type="protein sequence ID" value="MBX43968.1"/>
    <property type="molecule type" value="Transcribed_RNA"/>
</dbReference>
<sequence length="15" mass="1803">MFLYLFFPSVFHAAL</sequence>
<reference evidence="1" key="1">
    <citation type="submission" date="2018-02" db="EMBL/GenBank/DDBJ databases">
        <title>Rhizophora mucronata_Transcriptome.</title>
        <authorList>
            <person name="Meera S.P."/>
            <person name="Sreeshan A."/>
            <person name="Augustine A."/>
        </authorList>
    </citation>
    <scope>NUCLEOTIDE SEQUENCE</scope>
    <source>
        <tissue evidence="1">Leaf</tissue>
    </source>
</reference>
<protein>
    <submittedName>
        <fullName evidence="1">Uncharacterized protein</fullName>
    </submittedName>
</protein>
<accession>A0A2P2NN70</accession>
<name>A0A2P2NN70_RHIMU</name>
<organism evidence="1">
    <name type="scientific">Rhizophora mucronata</name>
    <name type="common">Asiatic mangrove</name>
    <dbReference type="NCBI Taxonomy" id="61149"/>
    <lineage>
        <taxon>Eukaryota</taxon>
        <taxon>Viridiplantae</taxon>
        <taxon>Streptophyta</taxon>
        <taxon>Embryophyta</taxon>
        <taxon>Tracheophyta</taxon>
        <taxon>Spermatophyta</taxon>
        <taxon>Magnoliopsida</taxon>
        <taxon>eudicotyledons</taxon>
        <taxon>Gunneridae</taxon>
        <taxon>Pentapetalae</taxon>
        <taxon>rosids</taxon>
        <taxon>fabids</taxon>
        <taxon>Malpighiales</taxon>
        <taxon>Rhizophoraceae</taxon>
        <taxon>Rhizophora</taxon>
    </lineage>
</organism>